<protein>
    <recommendedName>
        <fullName evidence="2">SGNH hydrolase-type esterase domain-containing protein</fullName>
    </recommendedName>
</protein>
<evidence type="ECO:0000259" key="2">
    <source>
        <dbReference type="Pfam" id="PF13472"/>
    </source>
</evidence>
<dbReference type="Pfam" id="PF13472">
    <property type="entry name" value="Lipase_GDSL_2"/>
    <property type="match status" value="1"/>
</dbReference>
<dbReference type="InterPro" id="IPR036514">
    <property type="entry name" value="SGNH_hydro_sf"/>
</dbReference>
<accession>A0A258HE39</accession>
<keyword evidence="1" id="KW-0732">Signal</keyword>
<dbReference type="InterPro" id="IPR051532">
    <property type="entry name" value="Ester_Hydrolysis_Enzymes"/>
</dbReference>
<organism evidence="3 4">
    <name type="scientific">Brevundimonas subvibrioides</name>
    <dbReference type="NCBI Taxonomy" id="74313"/>
    <lineage>
        <taxon>Bacteria</taxon>
        <taxon>Pseudomonadati</taxon>
        <taxon>Pseudomonadota</taxon>
        <taxon>Alphaproteobacteria</taxon>
        <taxon>Caulobacterales</taxon>
        <taxon>Caulobacteraceae</taxon>
        <taxon>Brevundimonas</taxon>
    </lineage>
</organism>
<reference evidence="3 4" key="1">
    <citation type="submission" date="2017-03" db="EMBL/GenBank/DDBJ databases">
        <title>Lifting the veil on microbial sulfur biogeochemistry in mining wastewaters.</title>
        <authorList>
            <person name="Kantor R.S."/>
            <person name="Colenbrander Nelson T."/>
            <person name="Marshall S."/>
            <person name="Bennett D."/>
            <person name="Apte S."/>
            <person name="Camacho D."/>
            <person name="Thomas B.C."/>
            <person name="Warren L.A."/>
            <person name="Banfield J.F."/>
        </authorList>
    </citation>
    <scope>NUCLEOTIDE SEQUENCE [LARGE SCALE GENOMIC DNA]</scope>
    <source>
        <strain evidence="3">32-68-21</strain>
    </source>
</reference>
<proteinExistence type="predicted"/>
<comment type="caution">
    <text evidence="3">The sequence shown here is derived from an EMBL/GenBank/DDBJ whole genome shotgun (WGS) entry which is preliminary data.</text>
</comment>
<gene>
    <name evidence="3" type="ORF">B7Y86_14490</name>
</gene>
<name>A0A258HE39_9CAUL</name>
<feature type="domain" description="SGNH hydrolase-type esterase" evidence="2">
    <location>
        <begin position="63"/>
        <end position="245"/>
    </location>
</feature>
<feature type="signal peptide" evidence="1">
    <location>
        <begin position="1"/>
        <end position="19"/>
    </location>
</feature>
<sequence length="266" mass="28331">MNRTLALLIGLALAGPAVAQERPYRPLPSPVSATCPGGICQSEGLTAFFAAFGQRRPVSIVQFGDSHTAGGDITRSLLWRLQGRFGGGPIHLHAHGLVGATLNAMAQREPLLDDGGARPDLVILAYGTNEGFDELLDPRAYEALLRAQIERVREASPGTAILILGAPEAMRGDGGGRCAGDEDHRWKAPDTLSVVRDVQHRVAASMGVAFWDWRGRMGGDCSAHALTQGETPLMRGDHVHFTGPGGDWIGSLLAADLIAAYDRRSR</sequence>
<dbReference type="AlphaFoldDB" id="A0A258HE39"/>
<dbReference type="PANTHER" id="PTHR30383">
    <property type="entry name" value="THIOESTERASE 1/PROTEASE 1/LYSOPHOSPHOLIPASE L1"/>
    <property type="match status" value="1"/>
</dbReference>
<dbReference type="InterPro" id="IPR013830">
    <property type="entry name" value="SGNH_hydro"/>
</dbReference>
<dbReference type="EMBL" id="NCEQ01000016">
    <property type="protein sequence ID" value="OYX55146.1"/>
    <property type="molecule type" value="Genomic_DNA"/>
</dbReference>
<dbReference type="SUPFAM" id="SSF52266">
    <property type="entry name" value="SGNH hydrolase"/>
    <property type="match status" value="1"/>
</dbReference>
<feature type="chain" id="PRO_5012604329" description="SGNH hydrolase-type esterase domain-containing protein" evidence="1">
    <location>
        <begin position="20"/>
        <end position="266"/>
    </location>
</feature>
<dbReference type="Proteomes" id="UP000216147">
    <property type="component" value="Unassembled WGS sequence"/>
</dbReference>
<evidence type="ECO:0000256" key="1">
    <source>
        <dbReference type="SAM" id="SignalP"/>
    </source>
</evidence>
<dbReference type="Gene3D" id="3.40.50.1110">
    <property type="entry name" value="SGNH hydrolase"/>
    <property type="match status" value="1"/>
</dbReference>
<evidence type="ECO:0000313" key="4">
    <source>
        <dbReference type="Proteomes" id="UP000216147"/>
    </source>
</evidence>
<evidence type="ECO:0000313" key="3">
    <source>
        <dbReference type="EMBL" id="OYX55146.1"/>
    </source>
</evidence>
<dbReference type="GO" id="GO:0016788">
    <property type="term" value="F:hydrolase activity, acting on ester bonds"/>
    <property type="evidence" value="ECO:0007669"/>
    <property type="project" value="UniProtKB-ARBA"/>
</dbReference>